<organism evidence="1">
    <name type="scientific">marine sediment metagenome</name>
    <dbReference type="NCBI Taxonomy" id="412755"/>
    <lineage>
        <taxon>unclassified sequences</taxon>
        <taxon>metagenomes</taxon>
        <taxon>ecological metagenomes</taxon>
    </lineage>
</organism>
<sequence length="74" mass="8263">MTKITVTPLVPEAAEDVARLERLLNARQIQKRLIRQVQEEVHLAIDELLKSGYTCLSDGKIVRLDCQTGQASTS</sequence>
<gene>
    <name evidence="1" type="ORF">LCGC14_2672460</name>
</gene>
<name>A0A0F8ZNQ7_9ZZZZ</name>
<dbReference type="AlphaFoldDB" id="A0A0F8ZNQ7"/>
<accession>A0A0F8ZNQ7</accession>
<proteinExistence type="predicted"/>
<dbReference type="EMBL" id="LAZR01046896">
    <property type="protein sequence ID" value="KKK95473.1"/>
    <property type="molecule type" value="Genomic_DNA"/>
</dbReference>
<comment type="caution">
    <text evidence="1">The sequence shown here is derived from an EMBL/GenBank/DDBJ whole genome shotgun (WGS) entry which is preliminary data.</text>
</comment>
<evidence type="ECO:0000313" key="1">
    <source>
        <dbReference type="EMBL" id="KKK95473.1"/>
    </source>
</evidence>
<reference evidence="1" key="1">
    <citation type="journal article" date="2015" name="Nature">
        <title>Complex archaea that bridge the gap between prokaryotes and eukaryotes.</title>
        <authorList>
            <person name="Spang A."/>
            <person name="Saw J.H."/>
            <person name="Jorgensen S.L."/>
            <person name="Zaremba-Niedzwiedzka K."/>
            <person name="Martijn J."/>
            <person name="Lind A.E."/>
            <person name="van Eijk R."/>
            <person name="Schleper C."/>
            <person name="Guy L."/>
            <person name="Ettema T.J."/>
        </authorList>
    </citation>
    <scope>NUCLEOTIDE SEQUENCE</scope>
</reference>
<protein>
    <submittedName>
        <fullName evidence="1">Uncharacterized protein</fullName>
    </submittedName>
</protein>